<dbReference type="EMBL" id="LK052886">
    <property type="protein sequence ID" value="CDR37895.1"/>
    <property type="molecule type" value="Genomic_DNA"/>
</dbReference>
<dbReference type="InterPro" id="IPR018972">
    <property type="entry name" value="Sas10_C_dom"/>
</dbReference>
<comment type="subcellular location">
    <subcellularLocation>
        <location evidence="1">Nucleus</location>
    </subcellularLocation>
</comment>
<feature type="region of interest" description="Disordered" evidence="4">
    <location>
        <begin position="534"/>
        <end position="594"/>
    </location>
</feature>
<feature type="compositionally biased region" description="Acidic residues" evidence="4">
    <location>
        <begin position="340"/>
        <end position="358"/>
    </location>
</feature>
<dbReference type="PANTHER" id="PTHR13237:SF8">
    <property type="entry name" value="SOMETHING ABOUT SILENCING PROTEIN 10"/>
    <property type="match status" value="1"/>
</dbReference>
<evidence type="ECO:0000256" key="4">
    <source>
        <dbReference type="SAM" id="MobiDB-lite"/>
    </source>
</evidence>
<feature type="compositionally biased region" description="Acidic residues" evidence="4">
    <location>
        <begin position="104"/>
        <end position="113"/>
    </location>
</feature>
<dbReference type="Pfam" id="PF09368">
    <property type="entry name" value="Sas10"/>
    <property type="match status" value="1"/>
</dbReference>
<evidence type="ECO:0000259" key="5">
    <source>
        <dbReference type="Pfam" id="PF09368"/>
    </source>
</evidence>
<evidence type="ECO:0000256" key="3">
    <source>
        <dbReference type="ARBA" id="ARBA00023242"/>
    </source>
</evidence>
<dbReference type="VEuPathDB" id="FungiDB:BON22_1548"/>
<feature type="compositionally biased region" description="Basic residues" evidence="4">
    <location>
        <begin position="548"/>
        <end position="565"/>
    </location>
</feature>
<feature type="compositionally biased region" description="Acidic residues" evidence="4">
    <location>
        <begin position="452"/>
        <end position="466"/>
    </location>
</feature>
<name>A0A061AT56_CYBFA</name>
<dbReference type="GO" id="GO:0000462">
    <property type="term" value="P:maturation of SSU-rRNA from tricistronic rRNA transcript (SSU-rRNA, 5.8S rRNA, LSU-rRNA)"/>
    <property type="evidence" value="ECO:0007669"/>
    <property type="project" value="TreeGrafter"/>
</dbReference>
<dbReference type="OrthoDB" id="1924577at2759"/>
<gene>
    <name evidence="6" type="ORF">CYFA0S_01e18844g</name>
</gene>
<feature type="compositionally biased region" description="Acidic residues" evidence="4">
    <location>
        <begin position="294"/>
        <end position="307"/>
    </location>
</feature>
<feature type="domain" description="Sas10 C-terminal" evidence="5">
    <location>
        <begin position="521"/>
        <end position="594"/>
    </location>
</feature>
<reference evidence="6" key="1">
    <citation type="journal article" date="2014" name="Genome Announc.">
        <title>Genome sequence of the yeast Cyberlindnera fabianii (Hansenula fabianii).</title>
        <authorList>
            <person name="Freel K.C."/>
            <person name="Sarilar V."/>
            <person name="Neuveglise C."/>
            <person name="Devillers H."/>
            <person name="Friedrich A."/>
            <person name="Schacherer J."/>
        </authorList>
    </citation>
    <scope>NUCLEOTIDE SEQUENCE</scope>
    <source>
        <strain evidence="6">YJS4271</strain>
    </source>
</reference>
<feature type="region of interest" description="Disordered" evidence="4">
    <location>
        <begin position="293"/>
        <end position="381"/>
    </location>
</feature>
<protein>
    <submittedName>
        <fullName evidence="6">CYFA0S01e18844g1_1</fullName>
    </submittedName>
</protein>
<feature type="compositionally biased region" description="Acidic residues" evidence="4">
    <location>
        <begin position="81"/>
        <end position="96"/>
    </location>
</feature>
<dbReference type="GO" id="GO:0032040">
    <property type="term" value="C:small-subunit processome"/>
    <property type="evidence" value="ECO:0007669"/>
    <property type="project" value="TreeGrafter"/>
</dbReference>
<feature type="region of interest" description="Disordered" evidence="4">
    <location>
        <begin position="55"/>
        <end position="136"/>
    </location>
</feature>
<feature type="compositionally biased region" description="Acidic residues" evidence="4">
    <location>
        <begin position="64"/>
        <end position="74"/>
    </location>
</feature>
<comment type="similarity">
    <text evidence="2">Belongs to the SAS10 family.</text>
</comment>
<feature type="region of interest" description="Disordered" evidence="4">
    <location>
        <begin position="443"/>
        <end position="478"/>
    </location>
</feature>
<accession>A0A061AT56</accession>
<organism evidence="6">
    <name type="scientific">Cyberlindnera fabianii</name>
    <name type="common">Yeast</name>
    <name type="synonym">Hansenula fabianii</name>
    <dbReference type="NCBI Taxonomy" id="36022"/>
    <lineage>
        <taxon>Eukaryota</taxon>
        <taxon>Fungi</taxon>
        <taxon>Dikarya</taxon>
        <taxon>Ascomycota</taxon>
        <taxon>Saccharomycotina</taxon>
        <taxon>Saccharomycetes</taxon>
        <taxon>Phaffomycetales</taxon>
        <taxon>Phaffomycetaceae</taxon>
        <taxon>Cyberlindnera</taxon>
    </lineage>
</organism>
<evidence type="ECO:0000313" key="6">
    <source>
        <dbReference type="EMBL" id="CDR37895.1"/>
    </source>
</evidence>
<evidence type="ECO:0000256" key="2">
    <source>
        <dbReference type="ARBA" id="ARBA00010979"/>
    </source>
</evidence>
<dbReference type="AlphaFoldDB" id="A0A061AT56"/>
<proteinExistence type="inferred from homology"/>
<dbReference type="PhylomeDB" id="A0A061AT56"/>
<evidence type="ECO:0000256" key="1">
    <source>
        <dbReference type="ARBA" id="ARBA00004123"/>
    </source>
</evidence>
<dbReference type="PANTHER" id="PTHR13237">
    <property type="entry name" value="SOMETHING ABOUT SILENCING PROTEIN 10-RELATED"/>
    <property type="match status" value="1"/>
</dbReference>
<keyword evidence="3" id="KW-0539">Nucleus</keyword>
<sequence length="594" mass="67967">MRLCRISLYWKVELAPIAMARKGRLEQRGEEDYGLDDVDSFAAAKEKILFDNATARIQGARRDEDDESEEEVMDLDSGSDVSDDEQEQEEDEDDAEFFGKKDELEEEEDEAEDGVWGQNKNAYYGDDDIENDEDARALEQEALRLQKKHLEELNMDDYVDEEMEEEWTKSAKKHDYGDVLDSTSKKETQSLSDLSGMDAKQKKKFLQQSHPEFIPLTKQLSKLKPVLDDLTTRKDDSEVANVQFTALSAYLGAIATYFSLFQSLAKEEEPFSMKEHPVMEGILSTKEVWRQASELEDMSDSDNEDQDKEMGEVSPEADSDGDVFDSASESIPGDVSISEKDDDEEDESEEEKEEDDTVPEINIDISKPRVFKRPQAKTNEDYAEAAIADVDAEEKTARKKTLRFYTSKIDQQAKKRDEKFGGDEDLPYRERLFERQQRLIEEARKRGLHDDQGDDLNDNDSFDEQDVQAAQDVNDGFDDSYYESIKTGKLAMKSKRKQLHEDAVRAAKEGKLAEAAETVGEDGKRAINYQILKNKGLTPHRNKDNRNSRVKKRKKYEQAKKKLKSVRAVYEQPTGAYEGEKTGIKKNLSKSVKF</sequence>